<keyword evidence="3" id="KW-1185">Reference proteome</keyword>
<proteinExistence type="predicted"/>
<organism evidence="2 3">
    <name type="scientific">Horticoccus luteus</name>
    <dbReference type="NCBI Taxonomy" id="2862869"/>
    <lineage>
        <taxon>Bacteria</taxon>
        <taxon>Pseudomonadati</taxon>
        <taxon>Verrucomicrobiota</taxon>
        <taxon>Opitutia</taxon>
        <taxon>Opitutales</taxon>
        <taxon>Opitutaceae</taxon>
        <taxon>Horticoccus</taxon>
    </lineage>
</organism>
<evidence type="ECO:0000313" key="2">
    <source>
        <dbReference type="EMBL" id="QYM80643.1"/>
    </source>
</evidence>
<dbReference type="InterPro" id="IPR036061">
    <property type="entry name" value="CheW-like_dom_sf"/>
</dbReference>
<dbReference type="RefSeq" id="WP_220166117.1">
    <property type="nucleotide sequence ID" value="NZ_CP080507.1"/>
</dbReference>
<dbReference type="InterPro" id="IPR039315">
    <property type="entry name" value="CheW"/>
</dbReference>
<name>A0A8F9TZK2_9BACT</name>
<dbReference type="KEGG" id="ole:K0B96_08590"/>
<dbReference type="SUPFAM" id="SSF50341">
    <property type="entry name" value="CheW-like"/>
    <property type="match status" value="1"/>
</dbReference>
<dbReference type="Proteomes" id="UP000825051">
    <property type="component" value="Chromosome"/>
</dbReference>
<evidence type="ECO:0000259" key="1">
    <source>
        <dbReference type="PROSITE" id="PS50851"/>
    </source>
</evidence>
<reference evidence="2" key="1">
    <citation type="submission" date="2021-08" db="EMBL/GenBank/DDBJ databases">
        <title>Genome of a novel bacterium of the phylum Verrucomicrobia, Oleiharenicola sp. KSB-15.</title>
        <authorList>
            <person name="Chung J.-H."/>
            <person name="Ahn J.-H."/>
            <person name="Yoon Y."/>
            <person name="Kim D.-Y."/>
            <person name="An S.-H."/>
            <person name="Park I."/>
            <person name="Yeon J."/>
        </authorList>
    </citation>
    <scope>NUCLEOTIDE SEQUENCE</scope>
    <source>
        <strain evidence="2">KSB-15</strain>
    </source>
</reference>
<dbReference type="Gene3D" id="2.30.30.40">
    <property type="entry name" value="SH3 Domains"/>
    <property type="match status" value="1"/>
</dbReference>
<dbReference type="Gene3D" id="2.40.50.180">
    <property type="entry name" value="CheA-289, Domain 4"/>
    <property type="match status" value="1"/>
</dbReference>
<dbReference type="EMBL" id="CP080507">
    <property type="protein sequence ID" value="QYM80643.1"/>
    <property type="molecule type" value="Genomic_DNA"/>
</dbReference>
<protein>
    <submittedName>
        <fullName evidence="2">Chemotaxis protein CheW</fullName>
    </submittedName>
</protein>
<dbReference type="PROSITE" id="PS50851">
    <property type="entry name" value="CHEW"/>
    <property type="match status" value="1"/>
</dbReference>
<accession>A0A8F9TZK2</accession>
<evidence type="ECO:0000313" key="3">
    <source>
        <dbReference type="Proteomes" id="UP000825051"/>
    </source>
</evidence>
<sequence>MSLTDAYIVFELAGSAYGLRSEDVQHIDLLEHITRVPNTAPAVDGVVFARGDVVPAIDLRTRFGLPRQAPTPATRLIFLRTQQRVVALIVDAARVFQRIPREAIRPVEDTLHGVEGNYVRGVATVKGRLVLLLDVAAVLRVDEIALPPGAAALQPAR</sequence>
<dbReference type="GO" id="GO:0007165">
    <property type="term" value="P:signal transduction"/>
    <property type="evidence" value="ECO:0007669"/>
    <property type="project" value="InterPro"/>
</dbReference>
<dbReference type="GO" id="GO:0006935">
    <property type="term" value="P:chemotaxis"/>
    <property type="evidence" value="ECO:0007669"/>
    <property type="project" value="InterPro"/>
</dbReference>
<dbReference type="InterPro" id="IPR002545">
    <property type="entry name" value="CheW-lke_dom"/>
</dbReference>
<dbReference type="PANTHER" id="PTHR22617:SF23">
    <property type="entry name" value="CHEMOTAXIS PROTEIN CHEW"/>
    <property type="match status" value="1"/>
</dbReference>
<dbReference type="Pfam" id="PF01584">
    <property type="entry name" value="CheW"/>
    <property type="match status" value="1"/>
</dbReference>
<dbReference type="SMART" id="SM00260">
    <property type="entry name" value="CheW"/>
    <property type="match status" value="1"/>
</dbReference>
<gene>
    <name evidence="2" type="ORF">K0B96_08590</name>
</gene>
<feature type="domain" description="CheW-like" evidence="1">
    <location>
        <begin position="4"/>
        <end position="144"/>
    </location>
</feature>
<dbReference type="GO" id="GO:0005829">
    <property type="term" value="C:cytosol"/>
    <property type="evidence" value="ECO:0007669"/>
    <property type="project" value="TreeGrafter"/>
</dbReference>
<dbReference type="AlphaFoldDB" id="A0A8F9TZK2"/>
<dbReference type="PANTHER" id="PTHR22617">
    <property type="entry name" value="CHEMOTAXIS SENSOR HISTIDINE KINASE-RELATED"/>
    <property type="match status" value="1"/>
</dbReference>